<feature type="transmembrane region" description="Helical" evidence="1">
    <location>
        <begin position="16"/>
        <end position="43"/>
    </location>
</feature>
<proteinExistence type="predicted"/>
<protein>
    <submittedName>
        <fullName evidence="2">Oidioi.mRNA.OKI2018_I69.XSR.g16617.t1.cds</fullName>
    </submittedName>
</protein>
<organism evidence="2 3">
    <name type="scientific">Oikopleura dioica</name>
    <name type="common">Tunicate</name>
    <dbReference type="NCBI Taxonomy" id="34765"/>
    <lineage>
        <taxon>Eukaryota</taxon>
        <taxon>Metazoa</taxon>
        <taxon>Chordata</taxon>
        <taxon>Tunicata</taxon>
        <taxon>Appendicularia</taxon>
        <taxon>Copelata</taxon>
        <taxon>Oikopleuridae</taxon>
        <taxon>Oikopleura</taxon>
    </lineage>
</organism>
<sequence>MIIDLATQRHIDRESVFFYICVIIVGCSAVWGCVAYTIFCIWYHMIKHKYLFDFGYHDDNQKAMIKKQAKLIEKEPGKVLAHPRAAVVIPLTPHIGMKRKFENGNDMAKKLEGDVDGGFERSEMVA</sequence>
<evidence type="ECO:0000256" key="1">
    <source>
        <dbReference type="SAM" id="Phobius"/>
    </source>
</evidence>
<gene>
    <name evidence="2" type="ORF">OKIOD_LOCUS8175</name>
</gene>
<name>A0ABN7SKP4_OIKDI</name>
<keyword evidence="1" id="KW-0812">Transmembrane</keyword>
<dbReference type="EMBL" id="OU015569">
    <property type="protein sequence ID" value="CAG5099646.1"/>
    <property type="molecule type" value="Genomic_DNA"/>
</dbReference>
<evidence type="ECO:0000313" key="2">
    <source>
        <dbReference type="EMBL" id="CAG5099646.1"/>
    </source>
</evidence>
<dbReference type="Proteomes" id="UP001158576">
    <property type="component" value="Chromosome XSR"/>
</dbReference>
<evidence type="ECO:0000313" key="3">
    <source>
        <dbReference type="Proteomes" id="UP001158576"/>
    </source>
</evidence>
<keyword evidence="3" id="KW-1185">Reference proteome</keyword>
<keyword evidence="1" id="KW-1133">Transmembrane helix</keyword>
<accession>A0ABN7SKP4</accession>
<keyword evidence="1" id="KW-0472">Membrane</keyword>
<reference evidence="2 3" key="1">
    <citation type="submission" date="2021-04" db="EMBL/GenBank/DDBJ databases">
        <authorList>
            <person name="Bliznina A."/>
        </authorList>
    </citation>
    <scope>NUCLEOTIDE SEQUENCE [LARGE SCALE GENOMIC DNA]</scope>
</reference>